<dbReference type="CDD" id="cd03429">
    <property type="entry name" value="NUDIX_NADH_pyrophosphatase_Nudt13"/>
    <property type="match status" value="1"/>
</dbReference>
<dbReference type="InterPro" id="IPR049734">
    <property type="entry name" value="NudC-like_C"/>
</dbReference>
<keyword evidence="8" id="KW-0520">NAD</keyword>
<keyword evidence="7" id="KW-0460">Magnesium</keyword>
<evidence type="ECO:0000256" key="4">
    <source>
        <dbReference type="ARBA" id="ARBA00012381"/>
    </source>
</evidence>
<dbReference type="SUPFAM" id="SSF55811">
    <property type="entry name" value="Nudix"/>
    <property type="match status" value="1"/>
</dbReference>
<dbReference type="EMBL" id="JANFYT010000023">
    <property type="protein sequence ID" value="MCQ4814919.1"/>
    <property type="molecule type" value="Genomic_DNA"/>
</dbReference>
<dbReference type="InterPro" id="IPR020084">
    <property type="entry name" value="NUDIX_hydrolase_CS"/>
</dbReference>
<comment type="similarity">
    <text evidence="3">Belongs to the Nudix hydrolase family. NudC subfamily.</text>
</comment>
<keyword evidence="6 11" id="KW-0378">Hydrolase</keyword>
<evidence type="ECO:0000256" key="3">
    <source>
        <dbReference type="ARBA" id="ARBA00009595"/>
    </source>
</evidence>
<sequence length="284" mass="31630">MSFYYIFQNGKIILKENGAIPEATDAGKFRKNFLNSGCVDKEDNAACAADASAGLPPEEIYDVRAGRGQGAACVGDRWAELDTEAALPEGFAACERRGCWTAVGEEQFFRIGKAFHIMDWQRLHKHCGRCGAANLFDPAEGAMRCPSCGELFYPVISPAIIVCVEKEGKILLGHGVNFPAGRYSVLAGFVEPGESLEECVAREVYEESRIRVKNIRYFNSQPWPFPRSLMLGFVAEWESGDICPDTTEVTDVRWFAPGEIPEYYRGISISAKLIEDFIKRHTKY</sequence>
<dbReference type="GO" id="GO:0019677">
    <property type="term" value="P:NAD+ catabolic process"/>
    <property type="evidence" value="ECO:0007669"/>
    <property type="project" value="TreeGrafter"/>
</dbReference>
<reference evidence="11 12" key="1">
    <citation type="submission" date="2022-06" db="EMBL/GenBank/DDBJ databases">
        <title>Isolation of gut microbiota from human fecal samples.</title>
        <authorList>
            <person name="Pamer E.G."/>
            <person name="Barat B."/>
            <person name="Waligurski E."/>
            <person name="Medina S."/>
            <person name="Paddock L."/>
            <person name="Mostad J."/>
        </authorList>
    </citation>
    <scope>NUCLEOTIDE SEQUENCE [LARGE SCALE GENOMIC DNA]</scope>
    <source>
        <strain evidence="11 12">DFI.9.90</strain>
    </source>
</reference>
<dbReference type="Gene3D" id="3.90.79.20">
    <property type="match status" value="1"/>
</dbReference>
<dbReference type="RefSeq" id="WP_256182094.1">
    <property type="nucleotide sequence ID" value="NZ_DBFBHA010000063.1"/>
</dbReference>
<evidence type="ECO:0000256" key="9">
    <source>
        <dbReference type="ARBA" id="ARBA00023679"/>
    </source>
</evidence>
<comment type="catalytic activity">
    <reaction evidence="9">
        <text>a 5'-end NAD(+)-phospho-ribonucleoside in mRNA + H2O = a 5'-end phospho-adenosine-phospho-ribonucleoside in mRNA + beta-nicotinamide D-ribonucleotide + 2 H(+)</text>
        <dbReference type="Rhea" id="RHEA:60876"/>
        <dbReference type="Rhea" id="RHEA-COMP:15698"/>
        <dbReference type="Rhea" id="RHEA-COMP:15719"/>
        <dbReference type="ChEBI" id="CHEBI:14649"/>
        <dbReference type="ChEBI" id="CHEBI:15377"/>
        <dbReference type="ChEBI" id="CHEBI:15378"/>
        <dbReference type="ChEBI" id="CHEBI:144029"/>
        <dbReference type="ChEBI" id="CHEBI:144051"/>
    </reaction>
    <physiologicalReaction direction="left-to-right" evidence="9">
        <dbReference type="Rhea" id="RHEA:60877"/>
    </physiologicalReaction>
</comment>
<dbReference type="InterPro" id="IPR015376">
    <property type="entry name" value="Znr_NADH_PPase"/>
</dbReference>
<gene>
    <name evidence="11" type="primary">nudC</name>
    <name evidence="11" type="ORF">NE630_10805</name>
</gene>
<evidence type="ECO:0000256" key="5">
    <source>
        <dbReference type="ARBA" id="ARBA00022723"/>
    </source>
</evidence>
<evidence type="ECO:0000256" key="1">
    <source>
        <dbReference type="ARBA" id="ARBA00001946"/>
    </source>
</evidence>
<protein>
    <recommendedName>
        <fullName evidence="4">NAD(+) diphosphatase</fullName>
        <ecNumber evidence="4">3.6.1.22</ecNumber>
    </recommendedName>
</protein>
<dbReference type="GO" id="GO:0035529">
    <property type="term" value="F:NADH pyrophosphatase activity"/>
    <property type="evidence" value="ECO:0007669"/>
    <property type="project" value="TreeGrafter"/>
</dbReference>
<dbReference type="GO" id="GO:0046872">
    <property type="term" value="F:metal ion binding"/>
    <property type="evidence" value="ECO:0007669"/>
    <property type="project" value="UniProtKB-KW"/>
</dbReference>
<keyword evidence="5" id="KW-0479">Metal-binding</keyword>
<comment type="cofactor">
    <cofactor evidence="1">
        <name>Mg(2+)</name>
        <dbReference type="ChEBI" id="CHEBI:18420"/>
    </cofactor>
</comment>
<feature type="domain" description="Nudix hydrolase" evidence="10">
    <location>
        <begin position="153"/>
        <end position="279"/>
    </location>
</feature>
<evidence type="ECO:0000313" key="12">
    <source>
        <dbReference type="Proteomes" id="UP001205919"/>
    </source>
</evidence>
<accession>A0AAW5KA67</accession>
<dbReference type="Proteomes" id="UP001205919">
    <property type="component" value="Unassembled WGS sequence"/>
</dbReference>
<dbReference type="PROSITE" id="PS00893">
    <property type="entry name" value="NUDIX_BOX"/>
    <property type="match status" value="1"/>
</dbReference>
<comment type="caution">
    <text evidence="11">The sequence shown here is derived from an EMBL/GenBank/DDBJ whole genome shotgun (WGS) entry which is preliminary data.</text>
</comment>
<evidence type="ECO:0000313" key="11">
    <source>
        <dbReference type="EMBL" id="MCQ4814919.1"/>
    </source>
</evidence>
<evidence type="ECO:0000256" key="6">
    <source>
        <dbReference type="ARBA" id="ARBA00022801"/>
    </source>
</evidence>
<dbReference type="GO" id="GO:0006742">
    <property type="term" value="P:NADP+ catabolic process"/>
    <property type="evidence" value="ECO:0007669"/>
    <property type="project" value="TreeGrafter"/>
</dbReference>
<dbReference type="InterPro" id="IPR000086">
    <property type="entry name" value="NUDIX_hydrolase_dom"/>
</dbReference>
<dbReference type="PANTHER" id="PTHR42904">
    <property type="entry name" value="NUDIX HYDROLASE, NUDC SUBFAMILY"/>
    <property type="match status" value="1"/>
</dbReference>
<evidence type="ECO:0000256" key="2">
    <source>
        <dbReference type="ARBA" id="ARBA00001947"/>
    </source>
</evidence>
<dbReference type="AlphaFoldDB" id="A0AAW5KA67"/>
<evidence type="ECO:0000256" key="7">
    <source>
        <dbReference type="ARBA" id="ARBA00022842"/>
    </source>
</evidence>
<proteinExistence type="inferred from homology"/>
<dbReference type="Gene3D" id="3.90.79.10">
    <property type="entry name" value="Nucleoside Triphosphate Pyrophosphohydrolase"/>
    <property type="match status" value="1"/>
</dbReference>
<dbReference type="InterPro" id="IPR050241">
    <property type="entry name" value="NAD-cap_RNA_hydrolase_NudC"/>
</dbReference>
<name>A0AAW5KA67_9BACT</name>
<dbReference type="InterPro" id="IPR015797">
    <property type="entry name" value="NUDIX_hydrolase-like_dom_sf"/>
</dbReference>
<dbReference type="Pfam" id="PF00293">
    <property type="entry name" value="NUDIX"/>
    <property type="match status" value="1"/>
</dbReference>
<organism evidence="11 12">
    <name type="scientific">Cloacibacillus evryensis</name>
    <dbReference type="NCBI Taxonomy" id="508460"/>
    <lineage>
        <taxon>Bacteria</taxon>
        <taxon>Thermotogati</taxon>
        <taxon>Synergistota</taxon>
        <taxon>Synergistia</taxon>
        <taxon>Synergistales</taxon>
        <taxon>Synergistaceae</taxon>
        <taxon>Cloacibacillus</taxon>
    </lineage>
</organism>
<keyword evidence="12" id="KW-1185">Reference proteome</keyword>
<dbReference type="GO" id="GO:0005829">
    <property type="term" value="C:cytosol"/>
    <property type="evidence" value="ECO:0007669"/>
    <property type="project" value="TreeGrafter"/>
</dbReference>
<comment type="cofactor">
    <cofactor evidence="2">
        <name>Zn(2+)</name>
        <dbReference type="ChEBI" id="CHEBI:29105"/>
    </cofactor>
</comment>
<dbReference type="PROSITE" id="PS51462">
    <property type="entry name" value="NUDIX"/>
    <property type="match status" value="1"/>
</dbReference>
<dbReference type="PANTHER" id="PTHR42904:SF6">
    <property type="entry name" value="NAD-CAPPED RNA HYDROLASE NUDT12"/>
    <property type="match status" value="1"/>
</dbReference>
<evidence type="ECO:0000259" key="10">
    <source>
        <dbReference type="PROSITE" id="PS51462"/>
    </source>
</evidence>
<dbReference type="Pfam" id="PF09297">
    <property type="entry name" value="Zn_ribbon_NUD"/>
    <property type="match status" value="1"/>
</dbReference>
<dbReference type="EC" id="3.6.1.22" evidence="4"/>
<evidence type="ECO:0000256" key="8">
    <source>
        <dbReference type="ARBA" id="ARBA00023027"/>
    </source>
</evidence>
<dbReference type="NCBIfam" id="NF001299">
    <property type="entry name" value="PRK00241.1"/>
    <property type="match status" value="1"/>
</dbReference>